<dbReference type="EMBL" id="KK198758">
    <property type="protein sequence ID" value="KCW66512.1"/>
    <property type="molecule type" value="Genomic_DNA"/>
</dbReference>
<accession>A0A059BJX8</accession>
<sequence length="68" mass="7858">MAREARSVMTISKPCEYMAIFLFWSGSNFFSGSQGFLDLIFLRFSYLTMEMHQQALTLRRPVSSCHLA</sequence>
<evidence type="ECO:0000313" key="2">
    <source>
        <dbReference type="EMBL" id="KCW66512.1"/>
    </source>
</evidence>
<protein>
    <submittedName>
        <fullName evidence="2">Uncharacterized protein</fullName>
    </submittedName>
</protein>
<evidence type="ECO:0000256" key="1">
    <source>
        <dbReference type="SAM" id="Phobius"/>
    </source>
</evidence>
<organism evidence="2">
    <name type="scientific">Eucalyptus grandis</name>
    <name type="common">Flooded gum</name>
    <dbReference type="NCBI Taxonomy" id="71139"/>
    <lineage>
        <taxon>Eukaryota</taxon>
        <taxon>Viridiplantae</taxon>
        <taxon>Streptophyta</taxon>
        <taxon>Embryophyta</taxon>
        <taxon>Tracheophyta</taxon>
        <taxon>Spermatophyta</taxon>
        <taxon>Magnoliopsida</taxon>
        <taxon>eudicotyledons</taxon>
        <taxon>Gunneridae</taxon>
        <taxon>Pentapetalae</taxon>
        <taxon>rosids</taxon>
        <taxon>malvids</taxon>
        <taxon>Myrtales</taxon>
        <taxon>Myrtaceae</taxon>
        <taxon>Myrtoideae</taxon>
        <taxon>Eucalypteae</taxon>
        <taxon>Eucalyptus</taxon>
    </lineage>
</organism>
<gene>
    <name evidence="2" type="ORF">EUGRSUZ_F00317</name>
</gene>
<name>A0A059BJX8_EUCGR</name>
<dbReference type="AlphaFoldDB" id="A0A059BJX8"/>
<keyword evidence="1" id="KW-1133">Transmembrane helix</keyword>
<dbReference type="InParanoid" id="A0A059BJX8"/>
<feature type="transmembrane region" description="Helical" evidence="1">
    <location>
        <begin position="20"/>
        <end position="42"/>
    </location>
</feature>
<dbReference type="Gramene" id="KCW66512">
    <property type="protein sequence ID" value="KCW66512"/>
    <property type="gene ID" value="EUGRSUZ_F00317"/>
</dbReference>
<keyword evidence="1" id="KW-0812">Transmembrane</keyword>
<keyword evidence="1" id="KW-0472">Membrane</keyword>
<reference evidence="2" key="1">
    <citation type="submission" date="2013-07" db="EMBL/GenBank/DDBJ databases">
        <title>The genome of Eucalyptus grandis.</title>
        <authorList>
            <person name="Schmutz J."/>
            <person name="Hayes R."/>
            <person name="Myburg A."/>
            <person name="Tuskan G."/>
            <person name="Grattapaglia D."/>
            <person name="Rokhsar D.S."/>
        </authorList>
    </citation>
    <scope>NUCLEOTIDE SEQUENCE</scope>
    <source>
        <tissue evidence="2">Leaf extractions</tissue>
    </source>
</reference>
<proteinExistence type="predicted"/>